<comment type="caution">
    <text evidence="1">The sequence shown here is derived from an EMBL/GenBank/DDBJ whole genome shotgun (WGS) entry which is preliminary data.</text>
</comment>
<dbReference type="EMBL" id="LAZR01003701">
    <property type="protein sequence ID" value="KKN15556.1"/>
    <property type="molecule type" value="Genomic_DNA"/>
</dbReference>
<sequence length="211" mass="24104">MEMKVLYFDSDIPSIYFPVGLPETGGTCAFATKKCLAYCPSGNSRNKSEIYALTYFKENDASTIAAKVVEDYKTLIKRPYHAKMIQWFVWGDCLPELTEKVYQVIMSLNNLGIPQYGFTRNRKLWELVPAKRDLNMGYSLDSLKKAMELSYGKMTACPDYQRGYARMIFKGHIRTSCNGWWCITETGEERNSDCNICLQNGEGCYSEAKEA</sequence>
<protein>
    <submittedName>
        <fullName evidence="1">Uncharacterized protein</fullName>
    </submittedName>
</protein>
<organism evidence="1">
    <name type="scientific">marine sediment metagenome</name>
    <dbReference type="NCBI Taxonomy" id="412755"/>
    <lineage>
        <taxon>unclassified sequences</taxon>
        <taxon>metagenomes</taxon>
        <taxon>ecological metagenomes</taxon>
    </lineage>
</organism>
<reference evidence="1" key="1">
    <citation type="journal article" date="2015" name="Nature">
        <title>Complex archaea that bridge the gap between prokaryotes and eukaryotes.</title>
        <authorList>
            <person name="Spang A."/>
            <person name="Saw J.H."/>
            <person name="Jorgensen S.L."/>
            <person name="Zaremba-Niedzwiedzka K."/>
            <person name="Martijn J."/>
            <person name="Lind A.E."/>
            <person name="van Eijk R."/>
            <person name="Schleper C."/>
            <person name="Guy L."/>
            <person name="Ettema T.J."/>
        </authorList>
    </citation>
    <scope>NUCLEOTIDE SEQUENCE</scope>
</reference>
<dbReference type="AlphaFoldDB" id="A0A0F9QQT1"/>
<proteinExistence type="predicted"/>
<name>A0A0F9QQT1_9ZZZZ</name>
<accession>A0A0F9QQT1</accession>
<evidence type="ECO:0000313" key="1">
    <source>
        <dbReference type="EMBL" id="KKN15556.1"/>
    </source>
</evidence>
<gene>
    <name evidence="1" type="ORF">LCGC14_0985010</name>
</gene>